<gene>
    <name evidence="1" type="ORF">CLV28_2950</name>
</gene>
<protein>
    <submittedName>
        <fullName evidence="1">Uncharacterized protein</fullName>
    </submittedName>
</protein>
<evidence type="ECO:0000313" key="2">
    <source>
        <dbReference type="Proteomes" id="UP000231693"/>
    </source>
</evidence>
<evidence type="ECO:0000313" key="1">
    <source>
        <dbReference type="EMBL" id="PJJ68534.1"/>
    </source>
</evidence>
<dbReference type="OrthoDB" id="5114080at2"/>
<keyword evidence="2" id="KW-1185">Reference proteome</keyword>
<accession>A0A2M9CBT6</accession>
<proteinExistence type="predicted"/>
<name>A0A2M9CBT6_9CELL</name>
<reference evidence="1 2" key="1">
    <citation type="submission" date="2017-11" db="EMBL/GenBank/DDBJ databases">
        <title>Genomic Encyclopedia of Archaeal and Bacterial Type Strains, Phase II (KMG-II): From Individual Species to Whole Genera.</title>
        <authorList>
            <person name="Goeker M."/>
        </authorList>
    </citation>
    <scope>NUCLEOTIDE SEQUENCE [LARGE SCALE GENOMIC DNA]</scope>
    <source>
        <strain evidence="1 2">DSM 25478</strain>
    </source>
</reference>
<sequence>MVGSSDVQAALRDLVAEGPGAYADALRITDTLPLRGVLDALHHEFQDEHGEAVSRFLRTWLAHLGPFEQAEVAAIVADQHLLGLVHVEHSYGIGAQVVLESLERVTAATAGMLEALRAFTDGPDAEIDEGLADELESLAPQIMDVRRSIEAVHAAALRQISAG</sequence>
<dbReference type="Proteomes" id="UP000231693">
    <property type="component" value="Unassembled WGS sequence"/>
</dbReference>
<dbReference type="RefSeq" id="WP_100424098.1">
    <property type="nucleotide sequence ID" value="NZ_BOOX01000011.1"/>
</dbReference>
<organism evidence="1 2">
    <name type="scientific">Sediminihabitans luteus</name>
    <dbReference type="NCBI Taxonomy" id="1138585"/>
    <lineage>
        <taxon>Bacteria</taxon>
        <taxon>Bacillati</taxon>
        <taxon>Actinomycetota</taxon>
        <taxon>Actinomycetes</taxon>
        <taxon>Micrococcales</taxon>
        <taxon>Cellulomonadaceae</taxon>
        <taxon>Sediminihabitans</taxon>
    </lineage>
</organism>
<dbReference type="EMBL" id="PGFE01000007">
    <property type="protein sequence ID" value="PJJ68534.1"/>
    <property type="molecule type" value="Genomic_DNA"/>
</dbReference>
<dbReference type="AlphaFoldDB" id="A0A2M9CBT6"/>
<comment type="caution">
    <text evidence="1">The sequence shown here is derived from an EMBL/GenBank/DDBJ whole genome shotgun (WGS) entry which is preliminary data.</text>
</comment>